<dbReference type="AlphaFoldDB" id="A0A2S0VVN2"/>
<sequence>MFIKYLCTLTLSLILFSLWGNKKAFAQQPITIKLSGVKDSIDVFEKQRKKHLCHQLPELAHSGFNRPTMEMLIMCRALYLGGLDYRFEYKFVPNYSRALFAANSGQVAMPYTSIWQPEIDTRKFYQISPIYPANVFVKGFFVPEHKKQTIEQTLNTLISNGVTINQALKKYRILTTERWGQDWQMIKKLGLQAANVSQHASLCLLADKGRGDIVLTELLMKSALGMTYTCKDQFNMVPVGNIKIRFPNSRHFIVSKKAKHSRKIQQALEKGLQQMRDNKEFEYFYYPLAENKQAIDSWQTLPQ</sequence>
<evidence type="ECO:0000313" key="2">
    <source>
        <dbReference type="Proteomes" id="UP000244441"/>
    </source>
</evidence>
<evidence type="ECO:0000313" key="1">
    <source>
        <dbReference type="EMBL" id="AWB68276.1"/>
    </source>
</evidence>
<name>A0A2S0VVN2_9ALTE</name>
<dbReference type="Proteomes" id="UP000244441">
    <property type="component" value="Chromosome"/>
</dbReference>
<dbReference type="EMBL" id="CP026604">
    <property type="protein sequence ID" value="AWB68276.1"/>
    <property type="molecule type" value="Genomic_DNA"/>
</dbReference>
<dbReference type="SUPFAM" id="SSF53850">
    <property type="entry name" value="Periplasmic binding protein-like II"/>
    <property type="match status" value="1"/>
</dbReference>
<accession>A0A2S0VVN2</accession>
<reference evidence="1 2" key="1">
    <citation type="submission" date="2018-01" db="EMBL/GenBank/DDBJ databases">
        <title>Genome sequence of a Cantenovulum-like bacteria.</title>
        <authorList>
            <person name="Tan W.R."/>
            <person name="Lau N.-S."/>
            <person name="Go F."/>
            <person name="Amirul A.-A.A."/>
        </authorList>
    </citation>
    <scope>NUCLEOTIDE SEQUENCE [LARGE SCALE GENOMIC DNA]</scope>
    <source>
        <strain evidence="1 2">CCB-QB4</strain>
    </source>
</reference>
<dbReference type="KEGG" id="cate:C2869_18470"/>
<gene>
    <name evidence="1" type="ORF">C2869_18470</name>
</gene>
<dbReference type="RefSeq" id="WP_108604340.1">
    <property type="nucleotide sequence ID" value="NZ_CP026604.1"/>
</dbReference>
<keyword evidence="2" id="KW-1185">Reference proteome</keyword>
<proteinExistence type="predicted"/>
<dbReference type="OrthoDB" id="5452199at2"/>
<evidence type="ECO:0008006" key="3">
    <source>
        <dbReference type="Google" id="ProtNLM"/>
    </source>
</evidence>
<organism evidence="1 2">
    <name type="scientific">Saccharobesus litoralis</name>
    <dbReference type="NCBI Taxonomy" id="2172099"/>
    <lineage>
        <taxon>Bacteria</taxon>
        <taxon>Pseudomonadati</taxon>
        <taxon>Pseudomonadota</taxon>
        <taxon>Gammaproteobacteria</taxon>
        <taxon>Alteromonadales</taxon>
        <taxon>Alteromonadaceae</taxon>
        <taxon>Saccharobesus</taxon>
    </lineage>
</organism>
<protein>
    <recommendedName>
        <fullName evidence="3">Solute-binding protein family 3/N-terminal domain-containing protein</fullName>
    </recommendedName>
</protein>